<dbReference type="InterPro" id="IPR034836">
    <property type="entry name" value="CBM20_glucoamylase"/>
</dbReference>
<evidence type="ECO:0000256" key="16">
    <source>
        <dbReference type="ARBA" id="ARBA00023326"/>
    </source>
</evidence>
<keyword evidence="24" id="KW-1185">Reference proteome</keyword>
<comment type="similarity">
    <text evidence="3">Belongs to the glycosyl hydrolase 18 family. Chitinase class II subfamily.</text>
</comment>
<dbReference type="Pfam" id="PF00686">
    <property type="entry name" value="CBM_20"/>
    <property type="match status" value="1"/>
</dbReference>
<feature type="domain" description="GH18" evidence="22">
    <location>
        <begin position="28"/>
        <end position="357"/>
    </location>
</feature>
<keyword evidence="5" id="KW-1003">Cell membrane</keyword>
<dbReference type="EC" id="3.2.1.14" evidence="4"/>
<accession>A0A1V8SBH0</accession>
<name>A0A1V8SBH0_9PEZI</name>
<dbReference type="InterPro" id="IPR045321">
    <property type="entry name" value="Cts1-like"/>
</dbReference>
<dbReference type="Gene3D" id="2.60.40.10">
    <property type="entry name" value="Immunoglobulins"/>
    <property type="match status" value="1"/>
</dbReference>
<keyword evidence="16" id="KW-0624">Polysaccharide degradation</keyword>
<dbReference type="Pfam" id="PF00704">
    <property type="entry name" value="Glyco_hydro_18"/>
    <property type="match status" value="1"/>
</dbReference>
<keyword evidence="13" id="KW-0119">Carbohydrate metabolism</keyword>
<dbReference type="OrthoDB" id="6020543at2759"/>
<dbReference type="GO" id="GO:0005886">
    <property type="term" value="C:plasma membrane"/>
    <property type="evidence" value="ECO:0007669"/>
    <property type="project" value="UniProtKB-SubCell"/>
</dbReference>
<evidence type="ECO:0000256" key="9">
    <source>
        <dbReference type="ARBA" id="ARBA00022801"/>
    </source>
</evidence>
<reference evidence="24" key="1">
    <citation type="submission" date="2017-03" db="EMBL/GenBank/DDBJ databases">
        <title>Genomes of endolithic fungi from Antarctica.</title>
        <authorList>
            <person name="Coleine C."/>
            <person name="Masonjones S."/>
            <person name="Stajich J.E."/>
        </authorList>
    </citation>
    <scope>NUCLEOTIDE SEQUENCE [LARGE SCALE GENOMIC DNA]</scope>
    <source>
        <strain evidence="24">CCFEE 5527</strain>
    </source>
</reference>
<dbReference type="FunFam" id="2.60.40.10:FF:000552">
    <property type="entry name" value="Related to glucoamylase"/>
    <property type="match status" value="1"/>
</dbReference>
<evidence type="ECO:0000256" key="3">
    <source>
        <dbReference type="ARBA" id="ARBA00009121"/>
    </source>
</evidence>
<dbReference type="GO" id="GO:0005576">
    <property type="term" value="C:extracellular region"/>
    <property type="evidence" value="ECO:0007669"/>
    <property type="project" value="TreeGrafter"/>
</dbReference>
<dbReference type="InterPro" id="IPR017853">
    <property type="entry name" value="GH"/>
</dbReference>
<evidence type="ECO:0000256" key="18">
    <source>
        <dbReference type="RuleBase" id="RU000489"/>
    </source>
</evidence>
<feature type="domain" description="CBM20" evidence="21">
    <location>
        <begin position="430"/>
        <end position="536"/>
    </location>
</feature>
<evidence type="ECO:0000256" key="20">
    <source>
        <dbReference type="SAM" id="SignalP"/>
    </source>
</evidence>
<dbReference type="FunCoup" id="A0A1V8SBH0">
    <property type="interactions" value="258"/>
</dbReference>
<dbReference type="InParanoid" id="A0A1V8SBH0"/>
<evidence type="ECO:0000256" key="11">
    <source>
        <dbReference type="ARBA" id="ARBA00023136"/>
    </source>
</evidence>
<dbReference type="PROSITE" id="PS51910">
    <property type="entry name" value="GH18_2"/>
    <property type="match status" value="1"/>
</dbReference>
<dbReference type="GO" id="GO:0000272">
    <property type="term" value="P:polysaccharide catabolic process"/>
    <property type="evidence" value="ECO:0007669"/>
    <property type="project" value="UniProtKB-KW"/>
</dbReference>
<evidence type="ECO:0000256" key="13">
    <source>
        <dbReference type="ARBA" id="ARBA00023277"/>
    </source>
</evidence>
<dbReference type="PROSITE" id="PS51166">
    <property type="entry name" value="CBM20"/>
    <property type="match status" value="1"/>
</dbReference>
<feature type="compositionally biased region" description="Low complexity" evidence="19">
    <location>
        <begin position="369"/>
        <end position="428"/>
    </location>
</feature>
<dbReference type="InterPro" id="IPR013783">
    <property type="entry name" value="Ig-like_fold"/>
</dbReference>
<comment type="catalytic activity">
    <reaction evidence="1">
        <text>Random endo-hydrolysis of N-acetyl-beta-D-glucosaminide (1-&gt;4)-beta-linkages in chitin and chitodextrins.</text>
        <dbReference type="EC" id="3.2.1.14"/>
    </reaction>
</comment>
<evidence type="ECO:0000259" key="21">
    <source>
        <dbReference type="PROSITE" id="PS51166"/>
    </source>
</evidence>
<comment type="subcellular location">
    <subcellularLocation>
        <location evidence="2">Cell membrane</location>
        <topology evidence="2">Lipid-anchor</topology>
        <topology evidence="2">GPI-anchor</topology>
    </subcellularLocation>
</comment>
<dbReference type="GO" id="GO:0008061">
    <property type="term" value="F:chitin binding"/>
    <property type="evidence" value="ECO:0007669"/>
    <property type="project" value="UniProtKB-KW"/>
</dbReference>
<evidence type="ECO:0000256" key="17">
    <source>
        <dbReference type="ARBA" id="ARBA00025727"/>
    </source>
</evidence>
<protein>
    <recommendedName>
        <fullName evidence="4">chitinase</fullName>
        <ecNumber evidence="4">3.2.1.14</ecNumber>
    </recommendedName>
</protein>
<dbReference type="PROSITE" id="PS01095">
    <property type="entry name" value="GH18_1"/>
    <property type="match status" value="1"/>
</dbReference>
<evidence type="ECO:0000256" key="4">
    <source>
        <dbReference type="ARBA" id="ARBA00012729"/>
    </source>
</evidence>
<comment type="caution">
    <text evidence="23">The sequence shown here is derived from an EMBL/GenBank/DDBJ whole genome shotgun (WGS) entry which is preliminary data.</text>
</comment>
<dbReference type="CDD" id="cd02877">
    <property type="entry name" value="GH18_hevamine_XipI_class_III"/>
    <property type="match status" value="1"/>
</dbReference>
<keyword evidence="12" id="KW-0325">Glycoprotein</keyword>
<dbReference type="InterPro" id="IPR001223">
    <property type="entry name" value="Glyco_hydro18_cat"/>
</dbReference>
<evidence type="ECO:0000256" key="15">
    <source>
        <dbReference type="ARBA" id="ARBA00023295"/>
    </source>
</evidence>
<evidence type="ECO:0000256" key="2">
    <source>
        <dbReference type="ARBA" id="ARBA00004609"/>
    </source>
</evidence>
<proteinExistence type="inferred from homology"/>
<dbReference type="SMART" id="SM01065">
    <property type="entry name" value="CBM_2"/>
    <property type="match status" value="1"/>
</dbReference>
<comment type="similarity">
    <text evidence="17">Belongs to the glycosyl hydrolase 18 family. Chitinase class III subfamily.</text>
</comment>
<dbReference type="AlphaFoldDB" id="A0A1V8SBH0"/>
<sequence>MPFTLSATLATTAFAAIASAAFNPLSKTNVAVYWGQGPYQNRLLTTCQNPSVDIVNVAFVNAFPDNSPGAWPGTNFGNQCGDQTYTHNGVSTLLKSNCPTIGSDIITCQQTYGKKVLLSLGGGYPTNYYIANDTSANNFADFVWGAFGPKTAAWTNAGNPRPFGDAVVDGFDFDIESQMSPAPNDINGNAITDYQSRGYATMITRLKNTLFGQDTSKSYYISGAPQCPQPDVHLSSVISQAWFDFLFVQFYNNPSCSARAAVTFNANDSLLHWTQTPSKNSAVRIYFGIPASVNASTNPSDYITQSEASAIVQRFSKFDKWGGISLWESQYAQNNVACGQDYTTWMKKIVVAAVGGTSLNTDTSNCPVTSTTSSTVQSTTTSSSTRSSSTLITTTTSSTAQPTTTSSTRSSSTLVTTTRTSSTTTSSTACATPTLTTVTFNEQKSTVYGESVYVIGDNAALGSWNTANAIPLSAAGYTSSNPQWSGSVKLPAGASVQYKFIKMGTDGSITWESDPNRLYTVPGNCAGTAVVGSTWR</sequence>
<dbReference type="GO" id="GO:0006032">
    <property type="term" value="P:chitin catabolic process"/>
    <property type="evidence" value="ECO:0007669"/>
    <property type="project" value="UniProtKB-KW"/>
</dbReference>
<dbReference type="PANTHER" id="PTHR45708:SF47">
    <property type="entry name" value="ENDOCHITINASE A"/>
    <property type="match status" value="1"/>
</dbReference>
<keyword evidence="7" id="KW-0147">Chitin-binding</keyword>
<feature type="region of interest" description="Disordered" evidence="19">
    <location>
        <begin position="362"/>
        <end position="428"/>
    </location>
</feature>
<dbReference type="GO" id="GO:2001070">
    <property type="term" value="F:starch binding"/>
    <property type="evidence" value="ECO:0007669"/>
    <property type="project" value="InterPro"/>
</dbReference>
<organism evidence="23 24">
    <name type="scientific">Cryoendolithus antarcticus</name>
    <dbReference type="NCBI Taxonomy" id="1507870"/>
    <lineage>
        <taxon>Eukaryota</taxon>
        <taxon>Fungi</taxon>
        <taxon>Dikarya</taxon>
        <taxon>Ascomycota</taxon>
        <taxon>Pezizomycotina</taxon>
        <taxon>Dothideomycetes</taxon>
        <taxon>Dothideomycetidae</taxon>
        <taxon>Cladosporiales</taxon>
        <taxon>Cladosporiaceae</taxon>
        <taxon>Cryoendolithus</taxon>
    </lineage>
</organism>
<dbReference type="GO" id="GO:0098552">
    <property type="term" value="C:side of membrane"/>
    <property type="evidence" value="ECO:0007669"/>
    <property type="project" value="UniProtKB-KW"/>
</dbReference>
<dbReference type="InterPro" id="IPR002044">
    <property type="entry name" value="CBM20"/>
</dbReference>
<dbReference type="SUPFAM" id="SSF51445">
    <property type="entry name" value="(Trans)glycosidases"/>
    <property type="match status" value="1"/>
</dbReference>
<evidence type="ECO:0000256" key="7">
    <source>
        <dbReference type="ARBA" id="ARBA00022669"/>
    </source>
</evidence>
<dbReference type="InterPro" id="IPR001579">
    <property type="entry name" value="Glyco_hydro_18_chit_AS"/>
</dbReference>
<evidence type="ECO:0000256" key="10">
    <source>
        <dbReference type="ARBA" id="ARBA00023024"/>
    </source>
</evidence>
<keyword evidence="10" id="KW-0146">Chitin degradation</keyword>
<feature type="chain" id="PRO_5012483860" description="chitinase" evidence="20">
    <location>
        <begin position="21"/>
        <end position="536"/>
    </location>
</feature>
<keyword evidence="9 18" id="KW-0378">Hydrolase</keyword>
<evidence type="ECO:0000256" key="14">
    <source>
        <dbReference type="ARBA" id="ARBA00023288"/>
    </source>
</evidence>
<keyword evidence="8 20" id="KW-0732">Signal</keyword>
<dbReference type="GO" id="GO:0008843">
    <property type="term" value="F:endochitinase activity"/>
    <property type="evidence" value="ECO:0007669"/>
    <property type="project" value="UniProtKB-EC"/>
</dbReference>
<evidence type="ECO:0000256" key="1">
    <source>
        <dbReference type="ARBA" id="ARBA00000822"/>
    </source>
</evidence>
<dbReference type="InterPro" id="IPR013784">
    <property type="entry name" value="Carb-bd-like_fold"/>
</dbReference>
<dbReference type="STRING" id="1507870.A0A1V8SBH0"/>
<evidence type="ECO:0000256" key="6">
    <source>
        <dbReference type="ARBA" id="ARBA00022622"/>
    </source>
</evidence>
<keyword evidence="6" id="KW-0336">GPI-anchor</keyword>
<dbReference type="Proteomes" id="UP000192596">
    <property type="component" value="Unassembled WGS sequence"/>
</dbReference>
<evidence type="ECO:0000256" key="8">
    <source>
        <dbReference type="ARBA" id="ARBA00022729"/>
    </source>
</evidence>
<dbReference type="EMBL" id="NAJO01000065">
    <property type="protein sequence ID" value="OQN96538.1"/>
    <property type="molecule type" value="Genomic_DNA"/>
</dbReference>
<keyword evidence="11" id="KW-0472">Membrane</keyword>
<keyword evidence="15 18" id="KW-0326">Glycosidase</keyword>
<feature type="signal peptide" evidence="20">
    <location>
        <begin position="1"/>
        <end position="20"/>
    </location>
</feature>
<dbReference type="InterPro" id="IPR050542">
    <property type="entry name" value="Glycosyl_Hydrlase18_Chitinase"/>
</dbReference>
<evidence type="ECO:0000256" key="12">
    <source>
        <dbReference type="ARBA" id="ARBA00023180"/>
    </source>
</evidence>
<evidence type="ECO:0000256" key="19">
    <source>
        <dbReference type="SAM" id="MobiDB-lite"/>
    </source>
</evidence>
<evidence type="ECO:0000313" key="23">
    <source>
        <dbReference type="EMBL" id="OQN96538.1"/>
    </source>
</evidence>
<evidence type="ECO:0000256" key="5">
    <source>
        <dbReference type="ARBA" id="ARBA00022475"/>
    </source>
</evidence>
<dbReference type="CDD" id="cd05811">
    <property type="entry name" value="CBM20_glucoamylase"/>
    <property type="match status" value="1"/>
</dbReference>
<dbReference type="SUPFAM" id="SSF49452">
    <property type="entry name" value="Starch-binding domain-like"/>
    <property type="match status" value="1"/>
</dbReference>
<evidence type="ECO:0000313" key="24">
    <source>
        <dbReference type="Proteomes" id="UP000192596"/>
    </source>
</evidence>
<gene>
    <name evidence="23" type="ORF">B0A48_17112</name>
</gene>
<dbReference type="PANTHER" id="PTHR45708">
    <property type="entry name" value="ENDOCHITINASE"/>
    <property type="match status" value="1"/>
</dbReference>
<evidence type="ECO:0000259" key="22">
    <source>
        <dbReference type="PROSITE" id="PS51910"/>
    </source>
</evidence>
<dbReference type="Gene3D" id="3.20.20.80">
    <property type="entry name" value="Glycosidases"/>
    <property type="match status" value="1"/>
</dbReference>
<keyword evidence="14" id="KW-0449">Lipoprotein</keyword>